<keyword evidence="18" id="KW-0805">Transcription regulation</keyword>
<dbReference type="GO" id="GO:0005125">
    <property type="term" value="F:cytokine activity"/>
    <property type="evidence" value="ECO:0007669"/>
    <property type="project" value="UniProtKB-KW"/>
</dbReference>
<dbReference type="Ensembl" id="ENSCPBT00000007793.1">
    <property type="protein sequence ID" value="ENSCPBP00000006452.1"/>
    <property type="gene ID" value="ENSCPBG00000005130.1"/>
</dbReference>
<evidence type="ECO:0000256" key="4">
    <source>
        <dbReference type="ARBA" id="ARBA00004321"/>
    </source>
</evidence>
<evidence type="ECO:0000256" key="27">
    <source>
        <dbReference type="ARBA" id="ARBA00045660"/>
    </source>
</evidence>
<dbReference type="GO" id="GO:0005634">
    <property type="term" value="C:nucleus"/>
    <property type="evidence" value="ECO:0007669"/>
    <property type="project" value="UniProtKB-SubCell"/>
</dbReference>
<dbReference type="GO" id="GO:0009897">
    <property type="term" value="C:external side of plasma membrane"/>
    <property type="evidence" value="ECO:0007669"/>
    <property type="project" value="Ensembl"/>
</dbReference>
<evidence type="ECO:0000313" key="31">
    <source>
        <dbReference type="Proteomes" id="UP000694380"/>
    </source>
</evidence>
<evidence type="ECO:0000256" key="21">
    <source>
        <dbReference type="ARBA" id="ARBA00023163"/>
    </source>
</evidence>
<evidence type="ECO:0000256" key="23">
    <source>
        <dbReference type="ARBA" id="ARBA00023228"/>
    </source>
</evidence>
<dbReference type="GO" id="GO:0016525">
    <property type="term" value="P:negative regulation of angiogenesis"/>
    <property type="evidence" value="ECO:0007669"/>
    <property type="project" value="Ensembl"/>
</dbReference>
<evidence type="ECO:0000256" key="1">
    <source>
        <dbReference type="ARBA" id="ARBA00003149"/>
    </source>
</evidence>
<evidence type="ECO:0000256" key="15">
    <source>
        <dbReference type="ARBA" id="ARBA00022843"/>
    </source>
</evidence>
<dbReference type="FunFam" id="2.60.120.40:FF:000017">
    <property type="entry name" value="Tumor necrosis factor ligand superfamily member 6"/>
    <property type="match status" value="1"/>
</dbReference>
<comment type="function">
    <text evidence="27">Induces FAS-mediated activation of NF-kappa-B, initiating non-apoptotic signaling pathways. Can induce apoptosis but does not appear to be essential for this process.</text>
</comment>
<gene>
    <name evidence="30" type="primary">FASLG</name>
</gene>
<keyword evidence="12" id="KW-0964">Secreted</keyword>
<evidence type="ECO:0000256" key="20">
    <source>
        <dbReference type="ARBA" id="ARBA00023157"/>
    </source>
</evidence>
<evidence type="ECO:0000313" key="30">
    <source>
        <dbReference type="Ensembl" id="ENSCPBP00000006452.1"/>
    </source>
</evidence>
<evidence type="ECO:0000256" key="3">
    <source>
        <dbReference type="ARBA" id="ARBA00004227"/>
    </source>
</evidence>
<evidence type="ECO:0000256" key="12">
    <source>
        <dbReference type="ARBA" id="ARBA00022525"/>
    </source>
</evidence>
<evidence type="ECO:0000256" key="18">
    <source>
        <dbReference type="ARBA" id="ARBA00023015"/>
    </source>
</evidence>
<keyword evidence="25" id="KW-0968">Cytoplasmic vesicle</keyword>
<evidence type="ECO:0000256" key="7">
    <source>
        <dbReference type="ARBA" id="ARBA00008670"/>
    </source>
</evidence>
<keyword evidence="24" id="KW-0539">Nucleus</keyword>
<dbReference type="InterPro" id="IPR021184">
    <property type="entry name" value="TNF_CS"/>
</dbReference>
<dbReference type="GO" id="GO:0097527">
    <property type="term" value="P:necroptotic signaling pathway"/>
    <property type="evidence" value="ECO:0007669"/>
    <property type="project" value="Ensembl"/>
</dbReference>
<dbReference type="GO" id="GO:0046666">
    <property type="term" value="P:retinal cell programmed cell death"/>
    <property type="evidence" value="ECO:0007669"/>
    <property type="project" value="Ensembl"/>
</dbReference>
<feature type="domain" description="THD" evidence="29">
    <location>
        <begin position="169"/>
        <end position="305"/>
    </location>
</feature>
<proteinExistence type="inferred from homology"/>
<dbReference type="GO" id="GO:0043202">
    <property type="term" value="C:lysosomal lumen"/>
    <property type="evidence" value="ECO:0007669"/>
    <property type="project" value="UniProtKB-SubCell"/>
</dbReference>
<keyword evidence="15" id="KW-0832">Ubl conjugation</keyword>
<evidence type="ECO:0000256" key="17">
    <source>
        <dbReference type="ARBA" id="ARBA00022989"/>
    </source>
</evidence>
<dbReference type="GO" id="GO:1905782">
    <property type="term" value="P:positive regulation of phosphatidylserine exposure on apoptotic cell surface"/>
    <property type="evidence" value="ECO:0007669"/>
    <property type="project" value="Ensembl"/>
</dbReference>
<dbReference type="GO" id="GO:0008625">
    <property type="term" value="P:extrinsic apoptotic signaling pathway via death domain receptors"/>
    <property type="evidence" value="ECO:0007669"/>
    <property type="project" value="Ensembl"/>
</dbReference>
<keyword evidence="23" id="KW-0458">Lysosome</keyword>
<evidence type="ECO:0000256" key="25">
    <source>
        <dbReference type="ARBA" id="ARBA00023329"/>
    </source>
</evidence>
<evidence type="ECO:0000256" key="22">
    <source>
        <dbReference type="ARBA" id="ARBA00023180"/>
    </source>
</evidence>
<dbReference type="RefSeq" id="XP_065410783.1">
    <property type="nucleotide sequence ID" value="XM_065554711.1"/>
</dbReference>
<dbReference type="GO" id="GO:1903514">
    <property type="term" value="P:release of sequestered calcium ion into cytosol by endoplasmic reticulum"/>
    <property type="evidence" value="ECO:0007669"/>
    <property type="project" value="Ensembl"/>
</dbReference>
<dbReference type="Proteomes" id="UP000694380">
    <property type="component" value="Unplaced"/>
</dbReference>
<comment type="subcellular location">
    <subcellularLocation>
        <location evidence="5">Cell membrane</location>
        <topology evidence="5">Single-pass type II membrane protein</topology>
    </subcellularLocation>
    <subcellularLocation>
        <location evidence="4">Cytoplasmic vesicle lumen</location>
    </subcellularLocation>
    <subcellularLocation>
        <location evidence="3">Lysosome lumen</location>
    </subcellularLocation>
    <subcellularLocation>
        <location evidence="2">Nucleus</location>
    </subcellularLocation>
    <subcellularLocation>
        <location evidence="6">Secreted</location>
    </subcellularLocation>
</comment>
<evidence type="ECO:0000256" key="16">
    <source>
        <dbReference type="ARBA" id="ARBA00022968"/>
    </source>
</evidence>
<evidence type="ECO:0000256" key="6">
    <source>
        <dbReference type="ARBA" id="ARBA00004613"/>
    </source>
</evidence>
<evidence type="ECO:0000256" key="14">
    <source>
        <dbReference type="ARBA" id="ARBA00022703"/>
    </source>
</evidence>
<dbReference type="GO" id="GO:0005164">
    <property type="term" value="F:tumor necrosis factor receptor binding"/>
    <property type="evidence" value="ECO:0007669"/>
    <property type="project" value="InterPro"/>
</dbReference>
<dbReference type="CTD" id="356"/>
<keyword evidence="16" id="KW-0735">Signal-anchor</keyword>
<dbReference type="GO" id="GO:2000353">
    <property type="term" value="P:positive regulation of endothelial cell apoptotic process"/>
    <property type="evidence" value="ECO:0007669"/>
    <property type="project" value="Ensembl"/>
</dbReference>
<dbReference type="GO" id="GO:0043123">
    <property type="term" value="P:positive regulation of canonical NF-kappaB signal transduction"/>
    <property type="evidence" value="ECO:0007669"/>
    <property type="project" value="Ensembl"/>
</dbReference>
<keyword evidence="22" id="KW-0325">Glycoprotein</keyword>
<evidence type="ECO:0000256" key="19">
    <source>
        <dbReference type="ARBA" id="ARBA00023136"/>
    </source>
</evidence>
<organism evidence="30 31">
    <name type="scientific">Chrysemys picta bellii</name>
    <name type="common">Western painted turtle</name>
    <name type="synonym">Emys bellii</name>
    <dbReference type="NCBI Taxonomy" id="8478"/>
    <lineage>
        <taxon>Eukaryota</taxon>
        <taxon>Metazoa</taxon>
        <taxon>Chordata</taxon>
        <taxon>Craniata</taxon>
        <taxon>Vertebrata</taxon>
        <taxon>Euteleostomi</taxon>
        <taxon>Archelosauria</taxon>
        <taxon>Testudinata</taxon>
        <taxon>Testudines</taxon>
        <taxon>Cryptodira</taxon>
        <taxon>Durocryptodira</taxon>
        <taxon>Testudinoidea</taxon>
        <taxon>Emydidae</taxon>
        <taxon>Chrysemys</taxon>
    </lineage>
</organism>
<evidence type="ECO:0000256" key="24">
    <source>
        <dbReference type="ARBA" id="ARBA00023242"/>
    </source>
</evidence>
<evidence type="ECO:0000256" key="10">
    <source>
        <dbReference type="ARBA" id="ARBA00022491"/>
    </source>
</evidence>
<keyword evidence="21" id="KW-0804">Transcription</keyword>
<dbReference type="RefSeq" id="XP_065410784.1">
    <property type="nucleotide sequence ID" value="XM_065554712.1"/>
</dbReference>
<sequence>MSRSLTARVMQAYKGRAGFPPGAQSAAGTAGFSSRMKEEFHSQGGPAIPLPTMQQNLNYVYPQIFWVDSCASPTCAPSAPIATCPPPVPERRRRKQSNKRDGTCLCFLVVVLLVLLALAGVGLGMFQIVQLQKELAELRELTSTGHVPSSMEKRIGLPNVTAEKKVIRKAAHLTGKADQKTLPLEWVATLGHAFTSNIQYRHRSLVINETGLYFVYSKVFFRGKICNNLPLDHMVFKQNPAYPASQVLMEDRKMNYCAAGKMWARGSYLGALFNLTKSDSLYVNVSETALVNFEESKTFFGLYKL</sequence>
<dbReference type="GeneID" id="101951265"/>
<keyword evidence="17" id="KW-1133">Transmembrane helix</keyword>
<dbReference type="KEGG" id="cpic:101951265"/>
<dbReference type="GeneTree" id="ENSGT01060000248544"/>
<dbReference type="GO" id="GO:0070062">
    <property type="term" value="C:extracellular exosome"/>
    <property type="evidence" value="ECO:0007669"/>
    <property type="project" value="Ensembl"/>
</dbReference>
<dbReference type="PANTHER" id="PTHR11471">
    <property type="entry name" value="TUMOR NECROSIS FACTOR FAMILY MEMBER"/>
    <property type="match status" value="1"/>
</dbReference>
<accession>A0A8C3FH93</accession>
<dbReference type="PROSITE" id="PS00251">
    <property type="entry name" value="THD_1"/>
    <property type="match status" value="1"/>
</dbReference>
<keyword evidence="20" id="KW-1015">Disulfide bond</keyword>
<evidence type="ECO:0000256" key="9">
    <source>
        <dbReference type="ARBA" id="ARBA00022475"/>
    </source>
</evidence>
<dbReference type="GO" id="GO:0060205">
    <property type="term" value="C:cytoplasmic vesicle lumen"/>
    <property type="evidence" value="ECO:0007669"/>
    <property type="project" value="UniProtKB-SubCell"/>
</dbReference>
<dbReference type="Gene3D" id="2.60.120.40">
    <property type="match status" value="1"/>
</dbReference>
<evidence type="ECO:0000256" key="28">
    <source>
        <dbReference type="ARBA" id="ARBA00047144"/>
    </source>
</evidence>
<dbReference type="OrthoDB" id="5983780at2759"/>
<keyword evidence="11" id="KW-0202">Cytokine</keyword>
<keyword evidence="13" id="KW-0812">Transmembrane</keyword>
<dbReference type="GO" id="GO:0070231">
    <property type="term" value="P:T cell apoptotic process"/>
    <property type="evidence" value="ECO:0007669"/>
    <property type="project" value="Ensembl"/>
</dbReference>
<reference evidence="30" key="1">
    <citation type="submission" date="2025-08" db="UniProtKB">
        <authorList>
            <consortium name="Ensembl"/>
        </authorList>
    </citation>
    <scope>IDENTIFICATION</scope>
</reference>
<name>A0A8C3FH93_CHRPI</name>
<evidence type="ECO:0000256" key="2">
    <source>
        <dbReference type="ARBA" id="ARBA00004123"/>
    </source>
</evidence>
<dbReference type="PROSITE" id="PS50049">
    <property type="entry name" value="THD_2"/>
    <property type="match status" value="1"/>
</dbReference>
<reference evidence="30" key="2">
    <citation type="submission" date="2025-09" db="UniProtKB">
        <authorList>
            <consortium name="Ensembl"/>
        </authorList>
    </citation>
    <scope>IDENTIFICATION</scope>
</reference>
<dbReference type="RefSeq" id="XP_005304380.1">
    <property type="nucleotide sequence ID" value="XM_005304323.4"/>
</dbReference>
<evidence type="ECO:0000256" key="13">
    <source>
        <dbReference type="ARBA" id="ARBA00022692"/>
    </source>
</evidence>
<dbReference type="AlphaFoldDB" id="A0A8C3FH93"/>
<dbReference type="InterPro" id="IPR006052">
    <property type="entry name" value="TNF_dom"/>
</dbReference>
<keyword evidence="31" id="KW-1185">Reference proteome</keyword>
<dbReference type="Pfam" id="PF00229">
    <property type="entry name" value="TNF"/>
    <property type="match status" value="1"/>
</dbReference>
<keyword evidence="9" id="KW-1003">Cell membrane</keyword>
<evidence type="ECO:0000256" key="26">
    <source>
        <dbReference type="ARBA" id="ARBA00030913"/>
    </source>
</evidence>
<evidence type="ECO:0000259" key="29">
    <source>
        <dbReference type="PROSITE" id="PS50049"/>
    </source>
</evidence>
<evidence type="ECO:0000256" key="8">
    <source>
        <dbReference type="ARBA" id="ARBA00018020"/>
    </source>
</evidence>
<dbReference type="CDD" id="cd00184">
    <property type="entry name" value="TNF"/>
    <property type="match status" value="1"/>
</dbReference>
<evidence type="ECO:0000256" key="11">
    <source>
        <dbReference type="ARBA" id="ARBA00022514"/>
    </source>
</evidence>
<comment type="function">
    <text evidence="1">Cytoplasmic form induces gene transcription inhibition.</text>
</comment>
<dbReference type="SMART" id="SM00207">
    <property type="entry name" value="TNF"/>
    <property type="match status" value="1"/>
</dbReference>
<dbReference type="SUPFAM" id="SSF49842">
    <property type="entry name" value="TNF-like"/>
    <property type="match status" value="1"/>
</dbReference>
<comment type="similarity">
    <text evidence="7">Belongs to the tumor necrosis factor family.</text>
</comment>
<protein>
    <recommendedName>
        <fullName evidence="8">Tumor necrosis factor ligand superfamily member 6</fullName>
    </recommendedName>
    <alternativeName>
        <fullName evidence="26">Fas antigen ligand</fullName>
    </alternativeName>
</protein>
<keyword evidence="10" id="KW-0678">Repressor</keyword>
<dbReference type="InterPro" id="IPR008983">
    <property type="entry name" value="Tumour_necrosis_fac-like_dom"/>
</dbReference>
<keyword evidence="14" id="KW-0053">Apoptosis</keyword>
<keyword evidence="19" id="KW-0472">Membrane</keyword>
<dbReference type="GO" id="GO:0006955">
    <property type="term" value="P:immune response"/>
    <property type="evidence" value="ECO:0007669"/>
    <property type="project" value="InterPro"/>
</dbReference>
<evidence type="ECO:0000256" key="5">
    <source>
        <dbReference type="ARBA" id="ARBA00004401"/>
    </source>
</evidence>
<dbReference type="PANTHER" id="PTHR11471:SF33">
    <property type="entry name" value="TUMOR NECROSIS FACTOR LIGAND SUPERFAMILY MEMBER 6"/>
    <property type="match status" value="1"/>
</dbReference>
<dbReference type="OMA" id="KVKRSAH"/>
<comment type="subunit">
    <text evidence="28">Homotrimer. Interacts with ARHGAP9, BAIAP2L1, BTK, CACNB3, CACNB4, CRK, DLG2, DNMBP, DOCK4, EPS8L3, FGR, FYB1, FYN, HCK, ITK, ITSN2, KALRN, LYN, MACC1, MIA, MPP4, MYO15A, NCF1, NCK1, NCK2, NCKIPSD, OSTF1, PIK3R1, PSTPIP1, RIMBP3C, SAMSN1, SH3GL3, SH3PXD2B, SH3PXD2A, SH3RF2, SKAP2, SNX33, SNX9, SORBS3, SPTA1, SRC, SRGAP1, SRGAP2, SRGAP3, TEC, TJP3 and YES1.</text>
</comment>
<dbReference type="GO" id="GO:0000122">
    <property type="term" value="P:negative regulation of transcription by RNA polymerase II"/>
    <property type="evidence" value="ECO:0007669"/>
    <property type="project" value="Ensembl"/>
</dbReference>